<dbReference type="InterPro" id="IPR003593">
    <property type="entry name" value="AAA+_ATPase"/>
</dbReference>
<keyword evidence="2" id="KW-0547">Nucleotide-binding</keyword>
<dbReference type="Proteomes" id="UP000885759">
    <property type="component" value="Unassembled WGS sequence"/>
</dbReference>
<evidence type="ECO:0000256" key="1">
    <source>
        <dbReference type="ARBA" id="ARBA00022448"/>
    </source>
</evidence>
<dbReference type="InterPro" id="IPR027417">
    <property type="entry name" value="P-loop_NTPase"/>
</dbReference>
<feature type="domain" description="ABC transporter" evidence="4">
    <location>
        <begin position="4"/>
        <end position="227"/>
    </location>
</feature>
<dbReference type="Pfam" id="PF00005">
    <property type="entry name" value="ABC_tran"/>
    <property type="match status" value="1"/>
</dbReference>
<reference evidence="5" key="1">
    <citation type="journal article" date="2020" name="mSystems">
        <title>Genome- and Community-Level Interaction Insights into Carbon Utilization and Element Cycling Functions of Hydrothermarchaeota in Hydrothermal Sediment.</title>
        <authorList>
            <person name="Zhou Z."/>
            <person name="Liu Y."/>
            <person name="Xu W."/>
            <person name="Pan J."/>
            <person name="Luo Z.H."/>
            <person name="Li M."/>
        </authorList>
    </citation>
    <scope>NUCLEOTIDE SEQUENCE [LARGE SCALE GENOMIC DNA]</scope>
    <source>
        <strain evidence="5">HyVt-570</strain>
    </source>
</reference>
<dbReference type="InterPro" id="IPR050763">
    <property type="entry name" value="ABC_transporter_ATP-binding"/>
</dbReference>
<evidence type="ECO:0000256" key="2">
    <source>
        <dbReference type="ARBA" id="ARBA00022741"/>
    </source>
</evidence>
<gene>
    <name evidence="5" type="ORF">ENK37_02305</name>
</gene>
<dbReference type="EMBL" id="DRPZ01000066">
    <property type="protein sequence ID" value="HGY08873.1"/>
    <property type="molecule type" value="Genomic_DNA"/>
</dbReference>
<dbReference type="PROSITE" id="PS00211">
    <property type="entry name" value="ABC_TRANSPORTER_1"/>
    <property type="match status" value="1"/>
</dbReference>
<evidence type="ECO:0000313" key="5">
    <source>
        <dbReference type="EMBL" id="HGY08873.1"/>
    </source>
</evidence>
<dbReference type="Gene3D" id="3.40.50.300">
    <property type="entry name" value="P-loop containing nucleotide triphosphate hydrolases"/>
    <property type="match status" value="1"/>
</dbReference>
<sequence>MKIAETREVHKRLGRVEALRGVDMDVREGELLALLGPNGAGKTTLVSLLVGLRAPDRGEVRLNGRDPRDPAARRVLGVTPQGTGYPPSLRVREVVELVRAHYPDPLATRDVLERFGLGELAQRNVHALSGGQARRLAVALAFTGRPRLAVLDEPTTGLDVESRRELWREIERFKQGGGTVLLTTHYLEEAEALADRVVVIHKGRTLSEGTPESIKRRVGLRRVRLRAGALPELPGVERYEHEAERHTLWTTDADALVRQLVRHGVDFSDLEVLPVSLEEAFLALLDEEVTA</sequence>
<evidence type="ECO:0000256" key="3">
    <source>
        <dbReference type="ARBA" id="ARBA00022840"/>
    </source>
</evidence>
<dbReference type="InterPro" id="IPR017871">
    <property type="entry name" value="ABC_transporter-like_CS"/>
</dbReference>
<name>A0A7C4Z4I9_9DEIN</name>
<dbReference type="GO" id="GO:0016887">
    <property type="term" value="F:ATP hydrolysis activity"/>
    <property type="evidence" value="ECO:0007669"/>
    <property type="project" value="InterPro"/>
</dbReference>
<organism evidence="5">
    <name type="scientific">Oceanithermus profundus</name>
    <dbReference type="NCBI Taxonomy" id="187137"/>
    <lineage>
        <taxon>Bacteria</taxon>
        <taxon>Thermotogati</taxon>
        <taxon>Deinococcota</taxon>
        <taxon>Deinococci</taxon>
        <taxon>Thermales</taxon>
        <taxon>Thermaceae</taxon>
        <taxon>Oceanithermus</taxon>
    </lineage>
</organism>
<dbReference type="PANTHER" id="PTHR42711:SF17">
    <property type="entry name" value="ABC TRANSPORTER ATP-BINDING PROTEIN"/>
    <property type="match status" value="1"/>
</dbReference>
<dbReference type="InterPro" id="IPR003439">
    <property type="entry name" value="ABC_transporter-like_ATP-bd"/>
</dbReference>
<dbReference type="PROSITE" id="PS50893">
    <property type="entry name" value="ABC_TRANSPORTER_2"/>
    <property type="match status" value="1"/>
</dbReference>
<dbReference type="SMART" id="SM00382">
    <property type="entry name" value="AAA"/>
    <property type="match status" value="1"/>
</dbReference>
<protein>
    <submittedName>
        <fullName evidence="5">ABC transporter ATP-binding protein</fullName>
    </submittedName>
</protein>
<dbReference type="PANTHER" id="PTHR42711">
    <property type="entry name" value="ABC TRANSPORTER ATP-BINDING PROTEIN"/>
    <property type="match status" value="1"/>
</dbReference>
<keyword evidence="3 5" id="KW-0067">ATP-binding</keyword>
<dbReference type="AlphaFoldDB" id="A0A7C4Z4I9"/>
<accession>A0A7C4Z4I9</accession>
<dbReference type="SUPFAM" id="SSF52540">
    <property type="entry name" value="P-loop containing nucleoside triphosphate hydrolases"/>
    <property type="match status" value="1"/>
</dbReference>
<dbReference type="CDD" id="cd03230">
    <property type="entry name" value="ABC_DR_subfamily_A"/>
    <property type="match status" value="1"/>
</dbReference>
<evidence type="ECO:0000259" key="4">
    <source>
        <dbReference type="PROSITE" id="PS50893"/>
    </source>
</evidence>
<dbReference type="GO" id="GO:0005524">
    <property type="term" value="F:ATP binding"/>
    <property type="evidence" value="ECO:0007669"/>
    <property type="project" value="UniProtKB-KW"/>
</dbReference>
<comment type="caution">
    <text evidence="5">The sequence shown here is derived from an EMBL/GenBank/DDBJ whole genome shotgun (WGS) entry which is preliminary data.</text>
</comment>
<keyword evidence="1" id="KW-0813">Transport</keyword>
<proteinExistence type="predicted"/>